<evidence type="ECO:0000313" key="2">
    <source>
        <dbReference type="Proteomes" id="UP000245670"/>
    </source>
</evidence>
<sequence>MAVLDKIQKSVSFLYKLFDIEEKKELSIIEEAEEKIQLPNEYLERFTLYPIQNKEFLKNRNEELKSLELAYENWKIINSPLLVVDDPGEGGTSLLHAGTYIYPNAKILETNQAIDSYKKLIGLLTNTLRIEDEFKSFKDLEKHINSTDEKHVIVLENIERLFIRRVRGFDLLEDFLLFLHATKSKIYWVISINKYSFYYLNRVKYFSSHFPSIIHLKPILNEQLKAEILDRNTGYQMVFLKPNKISKKAEKQLKKATKEGRQEILENLFFKKMFSFSKGNISKAILYARNSAYNVKDKVVFIKPIQIKVLDDLSLNDLFILEAIFQHRSLSIKELNIVLRNSDRQSRLSIEKLLEKQLIRPTSTINKRIEYRVNLMYLDILKDLLRERLNRNFR</sequence>
<protein>
    <submittedName>
        <fullName evidence="1">Uncharacterized protein</fullName>
    </submittedName>
</protein>
<evidence type="ECO:0000313" key="1">
    <source>
        <dbReference type="EMBL" id="PWG06096.1"/>
    </source>
</evidence>
<gene>
    <name evidence="1" type="ORF">DIS07_06600</name>
</gene>
<dbReference type="Proteomes" id="UP000245670">
    <property type="component" value="Unassembled WGS sequence"/>
</dbReference>
<proteinExistence type="predicted"/>
<reference evidence="1 2" key="1">
    <citation type="submission" date="2018-05" db="EMBL/GenBank/DDBJ databases">
        <title>Polaribacter aquimarinus sp. nov., isolated from sediment in a sediment of sea.</title>
        <authorList>
            <person name="Lu D."/>
        </authorList>
    </citation>
    <scope>NUCLEOTIDE SEQUENCE [LARGE SCALE GENOMIC DNA]</scope>
    <source>
        <strain evidence="1 2">ZY113</strain>
    </source>
</reference>
<accession>A0A2U2JCM5</accession>
<name>A0A2U2JCM5_9FLAO</name>
<keyword evidence="2" id="KW-1185">Reference proteome</keyword>
<dbReference type="EMBL" id="QFFG01000002">
    <property type="protein sequence ID" value="PWG06096.1"/>
    <property type="molecule type" value="Genomic_DNA"/>
</dbReference>
<comment type="caution">
    <text evidence="1">The sequence shown here is derived from an EMBL/GenBank/DDBJ whole genome shotgun (WGS) entry which is preliminary data.</text>
</comment>
<organism evidence="1 2">
    <name type="scientific">Polaribacter aquimarinus</name>
    <dbReference type="NCBI Taxonomy" id="2100726"/>
    <lineage>
        <taxon>Bacteria</taxon>
        <taxon>Pseudomonadati</taxon>
        <taxon>Bacteroidota</taxon>
        <taxon>Flavobacteriia</taxon>
        <taxon>Flavobacteriales</taxon>
        <taxon>Flavobacteriaceae</taxon>
    </lineage>
</organism>
<dbReference type="AlphaFoldDB" id="A0A2U2JCM5"/>
<dbReference type="RefSeq" id="WP_109404427.1">
    <property type="nucleotide sequence ID" value="NZ_QFFG01000002.1"/>
</dbReference>
<dbReference type="OrthoDB" id="1197437at2"/>